<dbReference type="SUPFAM" id="SSF88874">
    <property type="entry name" value="Receptor-binding domain of short tail fibre protein gp12"/>
    <property type="match status" value="2"/>
</dbReference>
<evidence type="ECO:0000313" key="3">
    <source>
        <dbReference type="EMBL" id="QNR53876.1"/>
    </source>
</evidence>
<keyword evidence="4" id="KW-1185">Reference proteome</keyword>
<dbReference type="Pfam" id="PF07484">
    <property type="entry name" value="Collar"/>
    <property type="match status" value="1"/>
</dbReference>
<dbReference type="CDD" id="cd19958">
    <property type="entry name" value="pyocin_knob"/>
    <property type="match status" value="2"/>
</dbReference>
<name>A0A7H0XFT6_9CAUD</name>
<protein>
    <submittedName>
        <fullName evidence="3">Putative tail fiber protein</fullName>
    </submittedName>
</protein>
<dbReference type="EMBL" id="MT740307">
    <property type="protein sequence ID" value="QNR53876.1"/>
    <property type="molecule type" value="Genomic_DNA"/>
</dbReference>
<feature type="domain" description="Phage tail collar" evidence="2">
    <location>
        <begin position="501"/>
        <end position="558"/>
    </location>
</feature>
<feature type="compositionally biased region" description="Polar residues" evidence="1">
    <location>
        <begin position="627"/>
        <end position="647"/>
    </location>
</feature>
<gene>
    <name evidence="3" type="ORF">phiK7A1_088</name>
</gene>
<evidence type="ECO:0000259" key="2">
    <source>
        <dbReference type="Pfam" id="PF07484"/>
    </source>
</evidence>
<feature type="region of interest" description="Disordered" evidence="1">
    <location>
        <begin position="596"/>
        <end position="654"/>
    </location>
</feature>
<sequence length="716" mass="74271">MVDITKLDMTNIWASGGDKVTPSAEKIAQGWVVEAVPRQTWNWFENRQDQNIAYLLQKGFPEWDSTTEYVASKSWVNRSGTVYKAIATGTAQDPASAPTYWVKAFPESSAALEALRVLTPAANMIPFYTSGSAAAQFLSTAYGRGFVNSADALAARTYISAQEADATLTALAGVAATTNKLPYFNGTDSATVTDLTAFGRSLIDDADATAGRATLGLGTSATVDATTSNLDVTAGRLMRVGDFGLGAPTANVNVDDVTLPSGTYSVSGAGAGTYPAGFGSGTVTVSSRNVSPYRATQLLVSDVNGRIHTRYNSGTWSAWVRATLDSDITATNRDTTVGKIMKVGDFGLGFAASLGAGVDLDTVVDSGFYRLAGDNVNMPTGAAYGQMIVSRGGDTISQTIVNYTGPRMWVRGGNPVNTGGVGVWTAWVEQYHTGNITKVATDLGLNAAATAPVTGAGNAVMSQSPTFQGTPLAPTASPGTSTTQLATTQFVLQNASANPSGTIIAYAGTVVPAGYLLANGALLNRTTYSALFAAIGTTYGAGDGSTTFAIPELRGEFLRGLDNGRGVDTSRVLGSAQAAQMQSHAHTFVGNYYGGHGHSGTTDQRDHYHNFSGGTAGEGQHTHHVNRAQNSSVGSQTNRVTTANGDSGQAADAAAAAGWHGHSFSGTTDWQGHAHNYWTSQDGAFTPTGSITASGGTANGSETRPRNVAVQFVIKY</sequence>
<dbReference type="InterPro" id="IPR011083">
    <property type="entry name" value="Phage_tail_collar_dom"/>
</dbReference>
<organism evidence="3 4">
    <name type="scientific">Pseudomonas phage phiK7A1</name>
    <dbReference type="NCBI Taxonomy" id="2759194"/>
    <lineage>
        <taxon>Viruses</taxon>
        <taxon>Duplodnaviria</taxon>
        <taxon>Heunggongvirae</taxon>
        <taxon>Uroviricota</taxon>
        <taxon>Caudoviricetes</taxon>
        <taxon>Vandenendeviridae</taxon>
        <taxon>Gorskivirinae</taxon>
        <taxon>Torinovirus</taxon>
        <taxon>Torinovirus K7A1</taxon>
    </lineage>
</organism>
<dbReference type="Gene3D" id="3.90.1340.10">
    <property type="entry name" value="Phage tail collar domain"/>
    <property type="match status" value="1"/>
</dbReference>
<dbReference type="Proteomes" id="UP000516415">
    <property type="component" value="Segment"/>
</dbReference>
<proteinExistence type="predicted"/>
<evidence type="ECO:0000256" key="1">
    <source>
        <dbReference type="SAM" id="MobiDB-lite"/>
    </source>
</evidence>
<accession>A0A7H0XFT6</accession>
<reference evidence="3 4" key="1">
    <citation type="submission" date="2020-07" db="EMBL/GenBank/DDBJ databases">
        <authorList>
            <person name="Martino G."/>
            <person name="Holtappels D."/>
            <person name="Wagemans J."/>
            <person name="Lavigne R."/>
            <person name="Turina M."/>
            <person name="Ciuffo M."/>
        </authorList>
    </citation>
    <scope>NUCLEOTIDE SEQUENCE [LARGE SCALE GENOMIC DNA]</scope>
</reference>
<evidence type="ECO:0000313" key="4">
    <source>
        <dbReference type="Proteomes" id="UP000516415"/>
    </source>
</evidence>
<dbReference type="InterPro" id="IPR037053">
    <property type="entry name" value="Phage_tail_collar_dom_sf"/>
</dbReference>